<gene>
    <name evidence="1" type="ORF">AB3G37_15205</name>
</gene>
<sequence length="56" mass="6660">MTLALSIKESEEKRKGHLQDALYFRRNELTKAKQTALMRAKIEKMNQQYFLGEQPF</sequence>
<evidence type="ECO:0000313" key="1">
    <source>
        <dbReference type="EMBL" id="XDU70915.1"/>
    </source>
</evidence>
<protein>
    <submittedName>
        <fullName evidence="1">Uncharacterized protein</fullName>
    </submittedName>
</protein>
<proteinExistence type="predicted"/>
<dbReference type="EMBL" id="CP165628">
    <property type="protein sequence ID" value="XDU70915.1"/>
    <property type="molecule type" value="Genomic_DNA"/>
</dbReference>
<dbReference type="AlphaFoldDB" id="A0AB39VM79"/>
<name>A0AB39VM79_9GAMM</name>
<accession>A0AB39VM79</accession>
<dbReference type="RefSeq" id="WP_369788357.1">
    <property type="nucleotide sequence ID" value="NZ_CP165628.1"/>
</dbReference>
<organism evidence="1">
    <name type="scientific">Rouxiella sp. WC2420</name>
    <dbReference type="NCBI Taxonomy" id="3234145"/>
    <lineage>
        <taxon>Bacteria</taxon>
        <taxon>Pseudomonadati</taxon>
        <taxon>Pseudomonadota</taxon>
        <taxon>Gammaproteobacteria</taxon>
        <taxon>Enterobacterales</taxon>
        <taxon>Yersiniaceae</taxon>
        <taxon>Rouxiella</taxon>
    </lineage>
</organism>
<reference evidence="1" key="1">
    <citation type="submission" date="2024-07" db="EMBL/GenBank/DDBJ databases">
        <authorList>
            <person name="Biller S.J."/>
        </authorList>
    </citation>
    <scope>NUCLEOTIDE SEQUENCE</scope>
    <source>
        <strain evidence="1">WC2420</strain>
    </source>
</reference>